<dbReference type="InterPro" id="IPR020841">
    <property type="entry name" value="PKS_Beta-ketoAc_synthase_dom"/>
</dbReference>
<keyword evidence="6" id="KW-1185">Reference proteome</keyword>
<keyword evidence="2 3" id="KW-0808">Transferase</keyword>
<name>A0A1C5HLG0_9ACTN</name>
<reference evidence="5 6" key="1">
    <citation type="submission" date="2016-06" db="EMBL/GenBank/DDBJ databases">
        <authorList>
            <person name="Kjaerup R.B."/>
            <person name="Dalgaard T.S."/>
            <person name="Juul-Madsen H.R."/>
        </authorList>
    </citation>
    <scope>NUCLEOTIDE SEQUENCE [LARGE SCALE GENOMIC DNA]</scope>
    <source>
        <strain evidence="5 6">DSM 43904</strain>
    </source>
</reference>
<dbReference type="SUPFAM" id="SSF53901">
    <property type="entry name" value="Thiolase-like"/>
    <property type="match status" value="2"/>
</dbReference>
<evidence type="ECO:0000256" key="3">
    <source>
        <dbReference type="RuleBase" id="RU003694"/>
    </source>
</evidence>
<dbReference type="Pfam" id="PF00109">
    <property type="entry name" value="ketoacyl-synt"/>
    <property type="match status" value="1"/>
</dbReference>
<gene>
    <name evidence="5" type="ORF">GA0070609_1825</name>
</gene>
<feature type="domain" description="Ketosynthase family 3 (KS3)" evidence="4">
    <location>
        <begin position="1"/>
        <end position="373"/>
    </location>
</feature>
<dbReference type="InterPro" id="IPR016039">
    <property type="entry name" value="Thiolase-like"/>
</dbReference>
<dbReference type="InterPro" id="IPR000794">
    <property type="entry name" value="Beta-ketoacyl_synthase"/>
</dbReference>
<organism evidence="5 6">
    <name type="scientific">Micromonospora echinaurantiaca</name>
    <dbReference type="NCBI Taxonomy" id="47857"/>
    <lineage>
        <taxon>Bacteria</taxon>
        <taxon>Bacillati</taxon>
        <taxon>Actinomycetota</taxon>
        <taxon>Actinomycetes</taxon>
        <taxon>Micromonosporales</taxon>
        <taxon>Micromonosporaceae</taxon>
        <taxon>Micromonospora</taxon>
    </lineage>
</organism>
<dbReference type="InterPro" id="IPR014031">
    <property type="entry name" value="Ketoacyl_synth_C"/>
</dbReference>
<sequence>MALIAASAVRSCFGDGAATFDRLLAGECGVGPLRHVDPAAVNVTHAHHLPAPRGADEPDLPASDWLAGCVTAALAAAGLDPATARVPVLVGTGLRELRAVERQAVSGRPVRAARLHFTGALRAAAPRLGPVLTVANACSASGHTLALAADLVDSGAADVAVAAGTDAMTASMLAMIGRVTEEPTEQVRPFDADRTGVLLGEGAAAVVVVSGAWRGPVAARLLGVGLSCDAHHETAPSLAGISRAMTDALARAGRSPSEVDVVVSHGTGTLLNDVTEAEAIHRVLVEAGGDPYVTGIKGALGHTSGASALMSLDVAIRCLRAGRVPPVVGLRRPLPEAKALRLVTGAPVRCAARVAQVNSFGFGGVNAVTLVAAA</sequence>
<evidence type="ECO:0000256" key="2">
    <source>
        <dbReference type="ARBA" id="ARBA00022679"/>
    </source>
</evidence>
<dbReference type="Pfam" id="PF02801">
    <property type="entry name" value="Ketoacyl-synt_C"/>
    <property type="match status" value="1"/>
</dbReference>
<proteinExistence type="inferred from homology"/>
<dbReference type="Gene3D" id="3.40.47.10">
    <property type="match status" value="1"/>
</dbReference>
<dbReference type="RefSeq" id="WP_088993396.1">
    <property type="nucleotide sequence ID" value="NZ_LT607750.1"/>
</dbReference>
<dbReference type="GO" id="GO:0004315">
    <property type="term" value="F:3-oxoacyl-[acyl-carrier-protein] synthase activity"/>
    <property type="evidence" value="ECO:0007669"/>
    <property type="project" value="InterPro"/>
</dbReference>
<protein>
    <submittedName>
        <fullName evidence="5">3-oxoacyl-[acyl-carrier-protein] synthase II</fullName>
    </submittedName>
</protein>
<dbReference type="PANTHER" id="PTHR11712:SF347">
    <property type="entry name" value="BETA KETOACYL-ACYL CARRIER PROTEIN SYNTHASE"/>
    <property type="match status" value="1"/>
</dbReference>
<evidence type="ECO:0000259" key="4">
    <source>
        <dbReference type="PROSITE" id="PS52004"/>
    </source>
</evidence>
<dbReference type="PANTHER" id="PTHR11712">
    <property type="entry name" value="POLYKETIDE SYNTHASE-RELATED"/>
    <property type="match status" value="1"/>
</dbReference>
<accession>A0A1C5HLG0</accession>
<dbReference type="AlphaFoldDB" id="A0A1C5HLG0"/>
<dbReference type="SMART" id="SM00825">
    <property type="entry name" value="PKS_KS"/>
    <property type="match status" value="1"/>
</dbReference>
<dbReference type="PROSITE" id="PS00606">
    <property type="entry name" value="KS3_1"/>
    <property type="match status" value="1"/>
</dbReference>
<dbReference type="GO" id="GO:0006633">
    <property type="term" value="P:fatty acid biosynthetic process"/>
    <property type="evidence" value="ECO:0007669"/>
    <property type="project" value="InterPro"/>
</dbReference>
<evidence type="ECO:0000313" key="5">
    <source>
        <dbReference type="EMBL" id="SCG46747.1"/>
    </source>
</evidence>
<evidence type="ECO:0000313" key="6">
    <source>
        <dbReference type="Proteomes" id="UP000198217"/>
    </source>
</evidence>
<dbReference type="EMBL" id="LT607750">
    <property type="protein sequence ID" value="SCG46747.1"/>
    <property type="molecule type" value="Genomic_DNA"/>
</dbReference>
<dbReference type="InterPro" id="IPR018201">
    <property type="entry name" value="Ketoacyl_synth_AS"/>
</dbReference>
<dbReference type="Proteomes" id="UP000198217">
    <property type="component" value="Chromosome I"/>
</dbReference>
<dbReference type="InterPro" id="IPR014030">
    <property type="entry name" value="Ketoacyl_synth_N"/>
</dbReference>
<evidence type="ECO:0000256" key="1">
    <source>
        <dbReference type="ARBA" id="ARBA00008467"/>
    </source>
</evidence>
<comment type="similarity">
    <text evidence="1 3">Belongs to the thiolase-like superfamily. Beta-ketoacyl-ACP synthases family.</text>
</comment>
<dbReference type="PROSITE" id="PS52004">
    <property type="entry name" value="KS3_2"/>
    <property type="match status" value="1"/>
</dbReference>